<dbReference type="Pfam" id="PF25390">
    <property type="entry name" value="WD40_RLD"/>
    <property type="match status" value="1"/>
</dbReference>
<proteinExistence type="predicted"/>
<dbReference type="PANTHER" id="PTHR45982">
    <property type="entry name" value="REGULATOR OF CHROMOSOME CONDENSATION"/>
    <property type="match status" value="1"/>
</dbReference>
<dbReference type="InParanoid" id="G0NHH7"/>
<dbReference type="EMBL" id="GL379885">
    <property type="protein sequence ID" value="EGT60487.1"/>
    <property type="molecule type" value="Genomic_DNA"/>
</dbReference>
<dbReference type="PROSITE" id="PS00626">
    <property type="entry name" value="RCC1_2"/>
    <property type="match status" value="1"/>
</dbReference>
<feature type="region of interest" description="Disordered" evidence="4">
    <location>
        <begin position="84"/>
        <end position="111"/>
    </location>
</feature>
<evidence type="ECO:0000313" key="7">
    <source>
        <dbReference type="Proteomes" id="UP000008068"/>
    </source>
</evidence>
<feature type="repeat" description="RCC1" evidence="3">
    <location>
        <begin position="481"/>
        <end position="538"/>
    </location>
</feature>
<dbReference type="InterPro" id="IPR009091">
    <property type="entry name" value="RCC1/BLIP-II"/>
</dbReference>
<dbReference type="PRINTS" id="PR00633">
    <property type="entry name" value="RCCNDNSATION"/>
</dbReference>
<sequence>MSGTPKGPEKNFELPKTPGKKRAATGSHYDQAAGSSAPFTSLSSLPVVARGYRIHHNASAILEENGIGSIGGLPFSAGSAIGLSGERQQRRSTTENTTSETPKPPVPKKAKLTHPTLSIDMFIPKQMGDRVLSCGEGAALGHPLGTTTKKPRKIDIFEKEGLNPIQVVAGKNHSAVLTSDGQVFMCGINEKGSVPVGGVKHEGSNDEFTKIPFSEEIKSEGKIVMLAAGASFTIALTNKGSVFGWGDISSVNPSADLDILIARMQENPTIIIHQAKRRVVKIAAGEKHLALLDENGAILTLGDGQLGQLGRKNVYRSNTLGEESGEHLIVRRCPVARNVFVDGYWTIVHAENGQYYGFGMNDYAQLGTEINESDARRVEQNIGELHSFKPRALLHPTRAEAFEGDHFVNVTGIQHVVALNSVGEVFAMGKNINNALGLNNWDRKTGESHWLYDKLQAVEFDSKVVGVSAKLATSIAWTEDGTAYAWGLDTTGQLGLGLTDEDDKMVGKPAKISSAHHEGYSIIGASISDCHTLFLAKKN</sequence>
<dbReference type="InterPro" id="IPR000408">
    <property type="entry name" value="Reg_chr_condens"/>
</dbReference>
<dbReference type="HOGENOM" id="CLU_034497_0_0_1"/>
<feature type="region of interest" description="Disordered" evidence="4">
    <location>
        <begin position="1"/>
        <end position="36"/>
    </location>
</feature>
<accession>G0NHH7</accession>
<evidence type="ECO:0000313" key="6">
    <source>
        <dbReference type="EMBL" id="EGT60487.1"/>
    </source>
</evidence>
<dbReference type="STRING" id="135651.G0NHH7"/>
<dbReference type="OrthoDB" id="61110at2759"/>
<keyword evidence="7" id="KW-1185">Reference proteome</keyword>
<name>G0NHH7_CAEBE</name>
<dbReference type="AlphaFoldDB" id="G0NHH7"/>
<dbReference type="GO" id="GO:0005085">
    <property type="term" value="F:guanyl-nucleotide exchange factor activity"/>
    <property type="evidence" value="ECO:0007669"/>
    <property type="project" value="TreeGrafter"/>
</dbReference>
<feature type="repeat" description="RCC1" evidence="3">
    <location>
        <begin position="240"/>
        <end position="295"/>
    </location>
</feature>
<evidence type="ECO:0000256" key="3">
    <source>
        <dbReference type="PROSITE-ProRule" id="PRU00235"/>
    </source>
</evidence>
<dbReference type="SUPFAM" id="SSF50985">
    <property type="entry name" value="RCC1/BLIP-II"/>
    <property type="match status" value="1"/>
</dbReference>
<dbReference type="GO" id="GO:0005737">
    <property type="term" value="C:cytoplasm"/>
    <property type="evidence" value="ECO:0007669"/>
    <property type="project" value="TreeGrafter"/>
</dbReference>
<evidence type="ECO:0000256" key="2">
    <source>
        <dbReference type="ARBA" id="ARBA00022737"/>
    </source>
</evidence>
<dbReference type="PROSITE" id="PS50012">
    <property type="entry name" value="RCC1_3"/>
    <property type="match status" value="4"/>
</dbReference>
<dbReference type="Gene3D" id="2.130.10.30">
    <property type="entry name" value="Regulator of chromosome condensation 1/beta-lactamase-inhibitor protein II"/>
    <property type="match status" value="1"/>
</dbReference>
<evidence type="ECO:0000259" key="5">
    <source>
        <dbReference type="Pfam" id="PF25390"/>
    </source>
</evidence>
<gene>
    <name evidence="6" type="ORF">CAEBREN_11623</name>
</gene>
<keyword evidence="2" id="KW-0677">Repeat</keyword>
<evidence type="ECO:0000256" key="4">
    <source>
        <dbReference type="SAM" id="MobiDB-lite"/>
    </source>
</evidence>
<dbReference type="InterPro" id="IPR051553">
    <property type="entry name" value="Ran_GTPase-activating"/>
</dbReference>
<dbReference type="PANTHER" id="PTHR45982:SF1">
    <property type="entry name" value="REGULATOR OF CHROMOSOME CONDENSATION"/>
    <property type="match status" value="1"/>
</dbReference>
<protein>
    <recommendedName>
        <fullName evidence="5">RCC1-like domain-containing protein</fullName>
    </recommendedName>
</protein>
<organism evidence="7">
    <name type="scientific">Caenorhabditis brenneri</name>
    <name type="common">Nematode worm</name>
    <dbReference type="NCBI Taxonomy" id="135651"/>
    <lineage>
        <taxon>Eukaryota</taxon>
        <taxon>Metazoa</taxon>
        <taxon>Ecdysozoa</taxon>
        <taxon>Nematoda</taxon>
        <taxon>Chromadorea</taxon>
        <taxon>Rhabditida</taxon>
        <taxon>Rhabditina</taxon>
        <taxon>Rhabditomorpha</taxon>
        <taxon>Rhabditoidea</taxon>
        <taxon>Rhabditidae</taxon>
        <taxon>Peloderinae</taxon>
        <taxon>Caenorhabditis</taxon>
    </lineage>
</organism>
<dbReference type="Proteomes" id="UP000008068">
    <property type="component" value="Unassembled WGS sequence"/>
</dbReference>
<dbReference type="InterPro" id="IPR058923">
    <property type="entry name" value="RCC1-like_dom"/>
</dbReference>
<evidence type="ECO:0000256" key="1">
    <source>
        <dbReference type="ARBA" id="ARBA00022658"/>
    </source>
</evidence>
<feature type="domain" description="RCC1-like" evidence="5">
    <location>
        <begin position="131"/>
        <end position="533"/>
    </location>
</feature>
<reference evidence="7" key="1">
    <citation type="submission" date="2011-07" db="EMBL/GenBank/DDBJ databases">
        <authorList>
            <consortium name="Caenorhabditis brenneri Sequencing and Analysis Consortium"/>
            <person name="Wilson R.K."/>
        </authorList>
    </citation>
    <scope>NUCLEOTIDE SEQUENCE [LARGE SCALE GENOMIC DNA]</scope>
    <source>
        <strain evidence="7">PB2801</strain>
    </source>
</reference>
<feature type="repeat" description="RCC1" evidence="3">
    <location>
        <begin position="181"/>
        <end position="239"/>
    </location>
</feature>
<feature type="repeat" description="RCC1" evidence="3">
    <location>
        <begin position="129"/>
        <end position="180"/>
    </location>
</feature>
<dbReference type="OMA" id="FWTIARA"/>
<dbReference type="eggNOG" id="KOG1426">
    <property type="taxonomic scope" value="Eukaryota"/>
</dbReference>
<keyword evidence="1" id="KW-0344">Guanine-nucleotide releasing factor</keyword>